<dbReference type="InterPro" id="IPR036412">
    <property type="entry name" value="HAD-like_sf"/>
</dbReference>
<dbReference type="Pfam" id="PF03031">
    <property type="entry name" value="NIF"/>
    <property type="match status" value="1"/>
</dbReference>
<dbReference type="SUPFAM" id="SSF56784">
    <property type="entry name" value="HAD-like"/>
    <property type="match status" value="1"/>
</dbReference>
<evidence type="ECO:0000313" key="2">
    <source>
        <dbReference type="Proteomes" id="UP000046395"/>
    </source>
</evidence>
<organism evidence="2 3">
    <name type="scientific">Trichuris muris</name>
    <name type="common">Mouse whipworm</name>
    <dbReference type="NCBI Taxonomy" id="70415"/>
    <lineage>
        <taxon>Eukaryota</taxon>
        <taxon>Metazoa</taxon>
        <taxon>Ecdysozoa</taxon>
        <taxon>Nematoda</taxon>
        <taxon>Enoplea</taxon>
        <taxon>Dorylaimia</taxon>
        <taxon>Trichinellida</taxon>
        <taxon>Trichuridae</taxon>
        <taxon>Trichuris</taxon>
    </lineage>
</organism>
<dbReference type="SMART" id="SM00577">
    <property type="entry name" value="CPDc"/>
    <property type="match status" value="1"/>
</dbReference>
<dbReference type="FunFam" id="3.40.50.1000:FF:000093">
    <property type="entry name" value="NLI interacting factor-like phosphatase family protein"/>
    <property type="match status" value="1"/>
</dbReference>
<reference evidence="3" key="1">
    <citation type="submission" date="2019-12" db="UniProtKB">
        <authorList>
            <consortium name="WormBaseParasite"/>
        </authorList>
    </citation>
    <scope>IDENTIFICATION</scope>
</reference>
<sequence length="252" mass="29589">MHLLMENEDCWKRRKWTAHPLITNWFIERVKWHFQVTYENIPISRRLLADLQQYPPKILVLDMDETLVHSCSEVLTKGSLLKELTADFVFCISANGIDSRIEVFKRPYVDHFLDMISQWYILVIFTAATEAYANPIIDQLDRNRGILNERLYRRHCQPTNVSLTKDLRIICKDLSRICIIDNSPTAYLFYPENAIPINEWTGNRNDTALLDLLPFLDCLRFCADVRSVLRRGSENRSIIPVERRKSASAMER</sequence>
<feature type="domain" description="FCP1 homology" evidence="1">
    <location>
        <begin position="52"/>
        <end position="219"/>
    </location>
</feature>
<dbReference type="Gene3D" id="3.40.50.1000">
    <property type="entry name" value="HAD superfamily/HAD-like"/>
    <property type="match status" value="1"/>
</dbReference>
<accession>A0A5S6QPS3</accession>
<protein>
    <submittedName>
        <fullName evidence="3">FCP1 homology domain-containing protein</fullName>
    </submittedName>
</protein>
<evidence type="ECO:0000313" key="3">
    <source>
        <dbReference type="WBParaSite" id="TMUE_2000008877.1"/>
    </source>
</evidence>
<dbReference type="PANTHER" id="PTHR12210">
    <property type="entry name" value="DULLARD PROTEIN PHOSPHATASE"/>
    <property type="match status" value="1"/>
</dbReference>
<name>A0A5S6QPS3_TRIMR</name>
<dbReference type="InterPro" id="IPR050365">
    <property type="entry name" value="TIM50"/>
</dbReference>
<dbReference type="InterPro" id="IPR011948">
    <property type="entry name" value="Dullard_phosphatase"/>
</dbReference>
<dbReference type="GO" id="GO:0016791">
    <property type="term" value="F:phosphatase activity"/>
    <property type="evidence" value="ECO:0007669"/>
    <property type="project" value="InterPro"/>
</dbReference>
<proteinExistence type="predicted"/>
<dbReference type="STRING" id="70415.A0A5S6QPS3"/>
<dbReference type="NCBIfam" id="TIGR02251">
    <property type="entry name" value="HIF-SF_euk"/>
    <property type="match status" value="1"/>
</dbReference>
<evidence type="ECO:0000259" key="1">
    <source>
        <dbReference type="PROSITE" id="PS50969"/>
    </source>
</evidence>
<dbReference type="WBParaSite" id="TMUE_2000008877.1">
    <property type="protein sequence ID" value="TMUE_2000008877.1"/>
    <property type="gene ID" value="WBGene00287382"/>
</dbReference>
<dbReference type="InterPro" id="IPR004274">
    <property type="entry name" value="FCP1_dom"/>
</dbReference>
<dbReference type="AlphaFoldDB" id="A0A5S6QPS3"/>
<dbReference type="PROSITE" id="PS50969">
    <property type="entry name" value="FCP1"/>
    <property type="match status" value="1"/>
</dbReference>
<dbReference type="InterPro" id="IPR023214">
    <property type="entry name" value="HAD_sf"/>
</dbReference>
<keyword evidence="2" id="KW-1185">Reference proteome</keyword>
<dbReference type="CDD" id="cd07521">
    <property type="entry name" value="HAD_FCP1-like"/>
    <property type="match status" value="1"/>
</dbReference>
<dbReference type="Proteomes" id="UP000046395">
    <property type="component" value="Unassembled WGS sequence"/>
</dbReference>